<reference evidence="1 2" key="1">
    <citation type="submission" date="2018-07" db="EMBL/GenBank/DDBJ databases">
        <title>Arthrobacter sp. nov., isolated from raw cow's milk with high bacterial count.</title>
        <authorList>
            <person name="Hahne J."/>
            <person name="Isele D."/>
            <person name="Lipski A."/>
        </authorList>
    </citation>
    <scope>NUCLEOTIDE SEQUENCE [LARGE SCALE GENOMIC DNA]</scope>
    <source>
        <strain evidence="1 2">JZ R-35</strain>
    </source>
</reference>
<name>A0A399JB00_9MICC</name>
<organism evidence="1 2">
    <name type="scientific">Galactobacter valiniphilus</name>
    <dbReference type="NCBI Taxonomy" id="2676122"/>
    <lineage>
        <taxon>Bacteria</taxon>
        <taxon>Bacillati</taxon>
        <taxon>Actinomycetota</taxon>
        <taxon>Actinomycetes</taxon>
        <taxon>Micrococcales</taxon>
        <taxon>Micrococcaceae</taxon>
        <taxon>Galactobacter</taxon>
    </lineage>
</organism>
<evidence type="ECO:0000313" key="2">
    <source>
        <dbReference type="Proteomes" id="UP000265419"/>
    </source>
</evidence>
<protein>
    <recommendedName>
        <fullName evidence="3">Glycosyltransferase</fullName>
    </recommendedName>
</protein>
<dbReference type="InterPro" id="IPR021067">
    <property type="entry name" value="Glycosyltransferase"/>
</dbReference>
<evidence type="ECO:0000313" key="1">
    <source>
        <dbReference type="EMBL" id="RII41389.1"/>
    </source>
</evidence>
<keyword evidence="2" id="KW-1185">Reference proteome</keyword>
<dbReference type="AlphaFoldDB" id="A0A399JB00"/>
<dbReference type="Pfam" id="PF11397">
    <property type="entry name" value="GlcNAc"/>
    <property type="match status" value="2"/>
</dbReference>
<accession>A0A399JB00</accession>
<gene>
    <name evidence="1" type="ORF">DWB68_12770</name>
</gene>
<dbReference type="PANTHER" id="PTHR34496">
    <property type="entry name" value="GLCNAC TRANSFERASE-RELATED"/>
    <property type="match status" value="1"/>
</dbReference>
<evidence type="ECO:0008006" key="3">
    <source>
        <dbReference type="Google" id="ProtNLM"/>
    </source>
</evidence>
<sequence>MVGMEQRTILVKIASFRDHELILTMAAALQQASHPENIRFAVVNQFDEATERILDPVRADPRARILEIPWRESRGLGRARRASDEMYDGEDFTLQIDAHMRFVRGWDANLIRQWDSLGNERAVLSTYPGPYRVDAAGAVTANPAVPHAIVVQGIDQHGLPAITGGPEVAPFSRGLLVGGCFQFGAGCSTTEVPAQPEVLIGDVTVHSLRLFTHGFDVVVPAEIPLFHRYAKDKNWNGEAHTPFADFRESRGLWASFWAALEESNRVAKDILGSPQHVAHGTRRSREGFVKLLREYRFDGFELPDYVMK</sequence>
<dbReference type="PANTHER" id="PTHR34496:SF10">
    <property type="entry name" value="GLCNAC TRANSFERASE"/>
    <property type="match status" value="1"/>
</dbReference>
<comment type="caution">
    <text evidence="1">The sequence shown here is derived from an EMBL/GenBank/DDBJ whole genome shotgun (WGS) entry which is preliminary data.</text>
</comment>
<dbReference type="EMBL" id="QQXK01000028">
    <property type="protein sequence ID" value="RII41389.1"/>
    <property type="molecule type" value="Genomic_DNA"/>
</dbReference>
<proteinExistence type="predicted"/>
<dbReference type="Proteomes" id="UP000265419">
    <property type="component" value="Unassembled WGS sequence"/>
</dbReference>